<dbReference type="InterPro" id="IPR000524">
    <property type="entry name" value="Tscrpt_reg_HTH_GntR"/>
</dbReference>
<dbReference type="Gene3D" id="1.10.10.10">
    <property type="entry name" value="Winged helix-like DNA-binding domain superfamily/Winged helix DNA-binding domain"/>
    <property type="match status" value="1"/>
</dbReference>
<feature type="domain" description="HTH gntR-type" evidence="4">
    <location>
        <begin position="1"/>
        <end position="56"/>
    </location>
</feature>
<reference evidence="5" key="1">
    <citation type="submission" date="2019-08" db="EMBL/GenBank/DDBJ databases">
        <authorList>
            <person name="Kucharzyk K."/>
            <person name="Murdoch R.W."/>
            <person name="Higgins S."/>
            <person name="Loffler F."/>
        </authorList>
    </citation>
    <scope>NUCLEOTIDE SEQUENCE</scope>
</reference>
<evidence type="ECO:0000256" key="1">
    <source>
        <dbReference type="ARBA" id="ARBA00023015"/>
    </source>
</evidence>
<dbReference type="GO" id="GO:0003677">
    <property type="term" value="F:DNA binding"/>
    <property type="evidence" value="ECO:0007669"/>
    <property type="project" value="UniProtKB-KW"/>
</dbReference>
<dbReference type="PROSITE" id="PS50949">
    <property type="entry name" value="HTH_GNTR"/>
    <property type="match status" value="1"/>
</dbReference>
<dbReference type="SMART" id="SM00345">
    <property type="entry name" value="HTH_GNTR"/>
    <property type="match status" value="1"/>
</dbReference>
<dbReference type="PANTHER" id="PTHR43537:SF5">
    <property type="entry name" value="UXU OPERON TRANSCRIPTIONAL REGULATOR"/>
    <property type="match status" value="1"/>
</dbReference>
<evidence type="ECO:0000313" key="5">
    <source>
        <dbReference type="EMBL" id="MPL96551.1"/>
    </source>
</evidence>
<gene>
    <name evidence="5" type="primary">nanR_4</name>
    <name evidence="5" type="ORF">SDC9_42733</name>
</gene>
<dbReference type="SUPFAM" id="SSF48008">
    <property type="entry name" value="GntR ligand-binding domain-like"/>
    <property type="match status" value="1"/>
</dbReference>
<dbReference type="Pfam" id="PF07729">
    <property type="entry name" value="FCD"/>
    <property type="match status" value="1"/>
</dbReference>
<protein>
    <submittedName>
        <fullName evidence="5">HTH-type transcriptional repressor NanR</fullName>
    </submittedName>
</protein>
<evidence type="ECO:0000256" key="2">
    <source>
        <dbReference type="ARBA" id="ARBA00023125"/>
    </source>
</evidence>
<sequence>MIFRMELLPGTPIPELQISAKLSISRTPIHDALRRLKSEGLVTIGYNRRATVVCFTDDEIREIGAVRLSQDILSAQLASYYGSASDFDQLYQLAGACEEASTMGDVYGRIRTDVDFHLAIAKISGNFRLIDLQYAIYQQIHLIQVSKYTDIEHSLIQIHHHKPIVSAIRNGDLDEVRSLTCQHIKDFYHLDPYLIKCYSGNPE</sequence>
<evidence type="ECO:0000256" key="3">
    <source>
        <dbReference type="ARBA" id="ARBA00023163"/>
    </source>
</evidence>
<name>A0A644VYP7_9ZZZZ</name>
<dbReference type="Gene3D" id="1.20.120.530">
    <property type="entry name" value="GntR ligand-binding domain-like"/>
    <property type="match status" value="1"/>
</dbReference>
<dbReference type="InterPro" id="IPR036388">
    <property type="entry name" value="WH-like_DNA-bd_sf"/>
</dbReference>
<evidence type="ECO:0000259" key="4">
    <source>
        <dbReference type="PROSITE" id="PS50949"/>
    </source>
</evidence>
<organism evidence="5">
    <name type="scientific">bioreactor metagenome</name>
    <dbReference type="NCBI Taxonomy" id="1076179"/>
    <lineage>
        <taxon>unclassified sequences</taxon>
        <taxon>metagenomes</taxon>
        <taxon>ecological metagenomes</taxon>
    </lineage>
</organism>
<dbReference type="InterPro" id="IPR011711">
    <property type="entry name" value="GntR_C"/>
</dbReference>
<dbReference type="SMART" id="SM00895">
    <property type="entry name" value="FCD"/>
    <property type="match status" value="1"/>
</dbReference>
<keyword evidence="1" id="KW-0805">Transcription regulation</keyword>
<dbReference type="Pfam" id="PF00392">
    <property type="entry name" value="GntR"/>
    <property type="match status" value="1"/>
</dbReference>
<accession>A0A644VYP7</accession>
<comment type="caution">
    <text evidence="5">The sequence shown here is derived from an EMBL/GenBank/DDBJ whole genome shotgun (WGS) entry which is preliminary data.</text>
</comment>
<dbReference type="AlphaFoldDB" id="A0A644VYP7"/>
<dbReference type="InterPro" id="IPR036390">
    <property type="entry name" value="WH_DNA-bd_sf"/>
</dbReference>
<keyword evidence="3" id="KW-0804">Transcription</keyword>
<dbReference type="SUPFAM" id="SSF46785">
    <property type="entry name" value="Winged helix' DNA-binding domain"/>
    <property type="match status" value="1"/>
</dbReference>
<dbReference type="InterPro" id="IPR008920">
    <property type="entry name" value="TF_FadR/GntR_C"/>
</dbReference>
<proteinExistence type="predicted"/>
<dbReference type="PANTHER" id="PTHR43537">
    <property type="entry name" value="TRANSCRIPTIONAL REGULATOR, GNTR FAMILY"/>
    <property type="match status" value="1"/>
</dbReference>
<dbReference type="GO" id="GO:0003700">
    <property type="term" value="F:DNA-binding transcription factor activity"/>
    <property type="evidence" value="ECO:0007669"/>
    <property type="project" value="InterPro"/>
</dbReference>
<dbReference type="EMBL" id="VSSQ01000514">
    <property type="protein sequence ID" value="MPL96551.1"/>
    <property type="molecule type" value="Genomic_DNA"/>
</dbReference>
<keyword evidence="2" id="KW-0238">DNA-binding</keyword>